<proteinExistence type="predicted"/>
<dbReference type="AlphaFoldDB" id="A0AAV0EPU3"/>
<organism evidence="2 3">
    <name type="scientific">Cuscuta epithymum</name>
    <dbReference type="NCBI Taxonomy" id="186058"/>
    <lineage>
        <taxon>Eukaryota</taxon>
        <taxon>Viridiplantae</taxon>
        <taxon>Streptophyta</taxon>
        <taxon>Embryophyta</taxon>
        <taxon>Tracheophyta</taxon>
        <taxon>Spermatophyta</taxon>
        <taxon>Magnoliopsida</taxon>
        <taxon>eudicotyledons</taxon>
        <taxon>Gunneridae</taxon>
        <taxon>Pentapetalae</taxon>
        <taxon>asterids</taxon>
        <taxon>lamiids</taxon>
        <taxon>Solanales</taxon>
        <taxon>Convolvulaceae</taxon>
        <taxon>Cuscuteae</taxon>
        <taxon>Cuscuta</taxon>
        <taxon>Cuscuta subgen. Cuscuta</taxon>
    </lineage>
</organism>
<comment type="caution">
    <text evidence="2">The sequence shown here is derived from an EMBL/GenBank/DDBJ whole genome shotgun (WGS) entry which is preliminary data.</text>
</comment>
<feature type="region of interest" description="Disordered" evidence="1">
    <location>
        <begin position="1"/>
        <end position="21"/>
    </location>
</feature>
<feature type="non-terminal residue" evidence="2">
    <location>
        <position position="80"/>
    </location>
</feature>
<evidence type="ECO:0000256" key="1">
    <source>
        <dbReference type="SAM" id="MobiDB-lite"/>
    </source>
</evidence>
<evidence type="ECO:0000313" key="3">
    <source>
        <dbReference type="Proteomes" id="UP001152523"/>
    </source>
</evidence>
<evidence type="ECO:0000313" key="2">
    <source>
        <dbReference type="EMBL" id="CAH9125348.1"/>
    </source>
</evidence>
<dbReference type="EMBL" id="CAMAPF010000936">
    <property type="protein sequence ID" value="CAH9125348.1"/>
    <property type="molecule type" value="Genomic_DNA"/>
</dbReference>
<name>A0AAV0EPU3_9ASTE</name>
<gene>
    <name evidence="2" type="ORF">CEPIT_LOCUS26689</name>
</gene>
<dbReference type="Proteomes" id="UP001152523">
    <property type="component" value="Unassembled WGS sequence"/>
</dbReference>
<sequence length="80" mass="9170">MDDSDVEAGGNKMIRAMRKQMSRTAKVMNDVKEMKKVQKKQAVMLAKIFRIVNDLSAYVVNKQEGGMPRHMENVVEEENI</sequence>
<protein>
    <submittedName>
        <fullName evidence="2">Uncharacterized protein</fullName>
    </submittedName>
</protein>
<accession>A0AAV0EPU3</accession>
<keyword evidence="3" id="KW-1185">Reference proteome</keyword>
<reference evidence="2" key="1">
    <citation type="submission" date="2022-07" db="EMBL/GenBank/DDBJ databases">
        <authorList>
            <person name="Macas J."/>
            <person name="Novak P."/>
            <person name="Neumann P."/>
        </authorList>
    </citation>
    <scope>NUCLEOTIDE SEQUENCE</scope>
</reference>